<reference evidence="1 2" key="1">
    <citation type="submission" date="2020-04" db="EMBL/GenBank/DDBJ databases">
        <title>MicrobeNet Type strains.</title>
        <authorList>
            <person name="Nicholson A.C."/>
        </authorList>
    </citation>
    <scope>NUCLEOTIDE SEQUENCE [LARGE SCALE GENOMIC DNA]</scope>
    <source>
        <strain evidence="1 2">DSM 44960</strain>
    </source>
</reference>
<evidence type="ECO:0000313" key="2">
    <source>
        <dbReference type="Proteomes" id="UP000572007"/>
    </source>
</evidence>
<proteinExistence type="predicted"/>
<dbReference type="EMBL" id="JAAXOM010000002">
    <property type="protein sequence ID" value="NKX87877.1"/>
    <property type="molecule type" value="Genomic_DNA"/>
</dbReference>
<name>A0A846W5I2_9NOCA</name>
<dbReference type="Proteomes" id="UP000572007">
    <property type="component" value="Unassembled WGS sequence"/>
</dbReference>
<gene>
    <name evidence="1" type="ORF">HGA10_11180</name>
</gene>
<sequence length="144" mass="16218">MSFDYQPGSLDRADVHRIMPRIDSVPLIDLVDTFEIGAGMEPSGDMYGGLAPQFFRFDSATEHFHGSRKPRKTPVLACSCGEVGCWPLFTRISLTGDLVVWDHFEQPHRPTRDYSALGPFLFDRIRYDAAVQDLDTAIESHKVS</sequence>
<evidence type="ECO:0000313" key="1">
    <source>
        <dbReference type="EMBL" id="NKX87877.1"/>
    </source>
</evidence>
<keyword evidence="2" id="KW-1185">Reference proteome</keyword>
<protein>
    <submittedName>
        <fullName evidence="1">Uncharacterized protein</fullName>
    </submittedName>
</protein>
<accession>A0A846W5I2</accession>
<organism evidence="1 2">
    <name type="scientific">Nocardia coubleae</name>
    <dbReference type="NCBI Taxonomy" id="356147"/>
    <lineage>
        <taxon>Bacteria</taxon>
        <taxon>Bacillati</taxon>
        <taxon>Actinomycetota</taxon>
        <taxon>Actinomycetes</taxon>
        <taxon>Mycobacteriales</taxon>
        <taxon>Nocardiaceae</taxon>
        <taxon>Nocardia</taxon>
    </lineage>
</organism>
<comment type="caution">
    <text evidence="1">The sequence shown here is derived from an EMBL/GenBank/DDBJ whole genome shotgun (WGS) entry which is preliminary data.</text>
</comment>
<dbReference type="AlphaFoldDB" id="A0A846W5I2"/>